<dbReference type="Proteomes" id="UP001396898">
    <property type="component" value="Unassembled WGS sequence"/>
</dbReference>
<dbReference type="SMART" id="SM00320">
    <property type="entry name" value="WD40"/>
    <property type="match status" value="4"/>
</dbReference>
<keyword evidence="6" id="KW-1185">Reference proteome</keyword>
<dbReference type="PANTHER" id="PTHR19879:SF1">
    <property type="entry name" value="CANNONBALL-RELATED"/>
    <property type="match status" value="1"/>
</dbReference>
<gene>
    <name evidence="5" type="ORF">PG991_015291</name>
</gene>
<feature type="region of interest" description="Disordered" evidence="4">
    <location>
        <begin position="163"/>
        <end position="217"/>
    </location>
</feature>
<feature type="repeat" description="WD" evidence="3">
    <location>
        <begin position="35"/>
        <end position="78"/>
    </location>
</feature>
<dbReference type="InterPro" id="IPR019775">
    <property type="entry name" value="WD40_repeat_CS"/>
</dbReference>
<evidence type="ECO:0000256" key="1">
    <source>
        <dbReference type="ARBA" id="ARBA00022574"/>
    </source>
</evidence>
<dbReference type="InterPro" id="IPR036322">
    <property type="entry name" value="WD40_repeat_dom_sf"/>
</dbReference>
<organism evidence="5 6">
    <name type="scientific">Apiospora marii</name>
    <dbReference type="NCBI Taxonomy" id="335849"/>
    <lineage>
        <taxon>Eukaryota</taxon>
        <taxon>Fungi</taxon>
        <taxon>Dikarya</taxon>
        <taxon>Ascomycota</taxon>
        <taxon>Pezizomycotina</taxon>
        <taxon>Sordariomycetes</taxon>
        <taxon>Xylariomycetidae</taxon>
        <taxon>Amphisphaeriales</taxon>
        <taxon>Apiosporaceae</taxon>
        <taxon>Apiospora</taxon>
    </lineage>
</organism>
<dbReference type="InterPro" id="IPR020472">
    <property type="entry name" value="WD40_PAC1"/>
</dbReference>
<evidence type="ECO:0000256" key="3">
    <source>
        <dbReference type="PROSITE-ProRule" id="PRU00221"/>
    </source>
</evidence>
<dbReference type="PROSITE" id="PS50082">
    <property type="entry name" value="WD_REPEATS_2"/>
    <property type="match status" value="4"/>
</dbReference>
<dbReference type="SUPFAM" id="SSF50978">
    <property type="entry name" value="WD40 repeat-like"/>
    <property type="match status" value="1"/>
</dbReference>
<dbReference type="Pfam" id="PF00400">
    <property type="entry name" value="WD40"/>
    <property type="match status" value="4"/>
</dbReference>
<feature type="repeat" description="WD" evidence="3">
    <location>
        <begin position="79"/>
        <end position="120"/>
    </location>
</feature>
<evidence type="ECO:0000313" key="6">
    <source>
        <dbReference type="Proteomes" id="UP001396898"/>
    </source>
</evidence>
<evidence type="ECO:0000256" key="2">
    <source>
        <dbReference type="ARBA" id="ARBA00022737"/>
    </source>
</evidence>
<dbReference type="PRINTS" id="PR00320">
    <property type="entry name" value="GPROTEINBRPT"/>
</dbReference>
<dbReference type="PANTHER" id="PTHR19879">
    <property type="entry name" value="TRANSCRIPTION INITIATION FACTOR TFIID"/>
    <property type="match status" value="1"/>
</dbReference>
<comment type="caution">
    <text evidence="5">The sequence shown here is derived from an EMBL/GenBank/DDBJ whole genome shotgun (WGS) entry which is preliminary data.</text>
</comment>
<dbReference type="EMBL" id="JAQQWI010000022">
    <property type="protein sequence ID" value="KAK7995824.1"/>
    <property type="molecule type" value="Genomic_DNA"/>
</dbReference>
<dbReference type="PROSITE" id="PS50294">
    <property type="entry name" value="WD_REPEATS_REGION"/>
    <property type="match status" value="3"/>
</dbReference>
<dbReference type="InterPro" id="IPR001680">
    <property type="entry name" value="WD40_rpt"/>
</dbReference>
<feature type="compositionally biased region" description="Low complexity" evidence="4">
    <location>
        <begin position="164"/>
        <end position="195"/>
    </location>
</feature>
<dbReference type="InterPro" id="IPR015943">
    <property type="entry name" value="WD40/YVTN_repeat-like_dom_sf"/>
</dbReference>
<dbReference type="Gene3D" id="2.130.10.10">
    <property type="entry name" value="YVTN repeat-like/Quinoprotein amine dehydrogenase"/>
    <property type="match status" value="2"/>
</dbReference>
<evidence type="ECO:0000313" key="5">
    <source>
        <dbReference type="EMBL" id="KAK7995824.1"/>
    </source>
</evidence>
<feature type="repeat" description="WD" evidence="3">
    <location>
        <begin position="129"/>
        <end position="156"/>
    </location>
</feature>
<keyword evidence="2" id="KW-0677">Repeat</keyword>
<evidence type="ECO:0000256" key="4">
    <source>
        <dbReference type="SAM" id="MobiDB-lite"/>
    </source>
</evidence>
<accession>A0ABR1R1Y5</accession>
<name>A0ABR1R1Y5_9PEZI</name>
<sequence>MSLSWGPHGHYFASGGWDKTVRVWSQDHASAQRLLVGHDTSISTLTWHPNGAYVFSASDESDKSIRMWSVSDGKCVRVLTGHAEYISCLECSPNGKILASADIGGNIFLWDIEKGERIKRCRGHGRGGIWSMSFSVESNVLVSGGHDNTVRVWDVEMPPEGVKAAAQTDGADGAANAASGGGESSNKASGSNAQGSGSGAGASGSSGKKKGKEVTITPDQISAFPTKRTPVKKVVFTRMNLVIAGGCYEPEFK</sequence>
<keyword evidence="1 3" id="KW-0853">WD repeat</keyword>
<reference evidence="5 6" key="1">
    <citation type="submission" date="2023-01" db="EMBL/GenBank/DDBJ databases">
        <title>Analysis of 21 Apiospora genomes using comparative genomics revels a genus with tremendous synthesis potential of carbohydrate active enzymes and secondary metabolites.</title>
        <authorList>
            <person name="Sorensen T."/>
        </authorList>
    </citation>
    <scope>NUCLEOTIDE SEQUENCE [LARGE SCALE GENOMIC DNA]</scope>
    <source>
        <strain evidence="5 6">CBS 20057</strain>
    </source>
</reference>
<protein>
    <submittedName>
        <fullName evidence="5">WD40/YVTN repeat-like-containing domain protein</fullName>
    </submittedName>
</protein>
<proteinExistence type="predicted"/>
<feature type="repeat" description="WD" evidence="3">
    <location>
        <begin position="1"/>
        <end position="25"/>
    </location>
</feature>
<dbReference type="PROSITE" id="PS00678">
    <property type="entry name" value="WD_REPEATS_1"/>
    <property type="match status" value="1"/>
</dbReference>